<dbReference type="EMBL" id="MU129000">
    <property type="protein sequence ID" value="KAF9511413.1"/>
    <property type="molecule type" value="Genomic_DNA"/>
</dbReference>
<reference evidence="1" key="1">
    <citation type="journal article" date="2020" name="Nat. Commun.">
        <title>Large-scale genome sequencing of mycorrhizal fungi provides insights into the early evolution of symbiotic traits.</title>
        <authorList>
            <person name="Miyauchi S."/>
            <person name="Kiss E."/>
            <person name="Kuo A."/>
            <person name="Drula E."/>
            <person name="Kohler A."/>
            <person name="Sanchez-Garcia M."/>
            <person name="Morin E."/>
            <person name="Andreopoulos B."/>
            <person name="Barry K.W."/>
            <person name="Bonito G."/>
            <person name="Buee M."/>
            <person name="Carver A."/>
            <person name="Chen C."/>
            <person name="Cichocki N."/>
            <person name="Clum A."/>
            <person name="Culley D."/>
            <person name="Crous P.W."/>
            <person name="Fauchery L."/>
            <person name="Girlanda M."/>
            <person name="Hayes R.D."/>
            <person name="Keri Z."/>
            <person name="LaButti K."/>
            <person name="Lipzen A."/>
            <person name="Lombard V."/>
            <person name="Magnuson J."/>
            <person name="Maillard F."/>
            <person name="Murat C."/>
            <person name="Nolan M."/>
            <person name="Ohm R.A."/>
            <person name="Pangilinan J."/>
            <person name="Pereira M.F."/>
            <person name="Perotto S."/>
            <person name="Peter M."/>
            <person name="Pfister S."/>
            <person name="Riley R."/>
            <person name="Sitrit Y."/>
            <person name="Stielow J.B."/>
            <person name="Szollosi G."/>
            <person name="Zifcakova L."/>
            <person name="Stursova M."/>
            <person name="Spatafora J.W."/>
            <person name="Tedersoo L."/>
            <person name="Vaario L.M."/>
            <person name="Yamada A."/>
            <person name="Yan M."/>
            <person name="Wang P."/>
            <person name="Xu J."/>
            <person name="Bruns T."/>
            <person name="Baldrian P."/>
            <person name="Vilgalys R."/>
            <person name="Dunand C."/>
            <person name="Henrissat B."/>
            <person name="Grigoriev I.V."/>
            <person name="Hibbett D."/>
            <person name="Nagy L.G."/>
            <person name="Martin F.M."/>
        </authorList>
    </citation>
    <scope>NUCLEOTIDE SEQUENCE</scope>
    <source>
        <strain evidence="1">UP504</strain>
    </source>
</reference>
<keyword evidence="2" id="KW-1185">Reference proteome</keyword>
<proteinExistence type="predicted"/>
<name>A0A9P6AT22_9AGAM</name>
<dbReference type="Proteomes" id="UP000886523">
    <property type="component" value="Unassembled WGS sequence"/>
</dbReference>
<gene>
    <name evidence="1" type="ORF">BS47DRAFT_1258999</name>
</gene>
<sequence length="76" mass="8376">VLCQDVLHGIHEGFFDHIGKWLVNTIDVNEFDACLIAQPHHVGYKNFAHGISTISQMTGTQHCNLQCHIAPVILGA</sequence>
<evidence type="ECO:0000313" key="2">
    <source>
        <dbReference type="Proteomes" id="UP000886523"/>
    </source>
</evidence>
<feature type="non-terminal residue" evidence="1">
    <location>
        <position position="76"/>
    </location>
</feature>
<feature type="non-terminal residue" evidence="1">
    <location>
        <position position="1"/>
    </location>
</feature>
<organism evidence="1 2">
    <name type="scientific">Hydnum rufescens UP504</name>
    <dbReference type="NCBI Taxonomy" id="1448309"/>
    <lineage>
        <taxon>Eukaryota</taxon>
        <taxon>Fungi</taxon>
        <taxon>Dikarya</taxon>
        <taxon>Basidiomycota</taxon>
        <taxon>Agaricomycotina</taxon>
        <taxon>Agaricomycetes</taxon>
        <taxon>Cantharellales</taxon>
        <taxon>Hydnaceae</taxon>
        <taxon>Hydnum</taxon>
    </lineage>
</organism>
<dbReference type="AlphaFoldDB" id="A0A9P6AT22"/>
<protein>
    <submittedName>
        <fullName evidence="1">Uncharacterized protein</fullName>
    </submittedName>
</protein>
<evidence type="ECO:0000313" key="1">
    <source>
        <dbReference type="EMBL" id="KAF9511413.1"/>
    </source>
</evidence>
<comment type="caution">
    <text evidence="1">The sequence shown here is derived from an EMBL/GenBank/DDBJ whole genome shotgun (WGS) entry which is preliminary data.</text>
</comment>
<accession>A0A9P6AT22</accession>
<dbReference type="OrthoDB" id="3232986at2759"/>